<organism evidence="2 3">
    <name type="scientific">Frankia canadensis</name>
    <dbReference type="NCBI Taxonomy" id="1836972"/>
    <lineage>
        <taxon>Bacteria</taxon>
        <taxon>Bacillati</taxon>
        <taxon>Actinomycetota</taxon>
        <taxon>Actinomycetes</taxon>
        <taxon>Frankiales</taxon>
        <taxon>Frankiaceae</taxon>
        <taxon>Frankia</taxon>
    </lineage>
</organism>
<dbReference type="Proteomes" id="UP000234331">
    <property type="component" value="Unassembled WGS sequence"/>
</dbReference>
<dbReference type="EMBL" id="FZMO01000100">
    <property type="protein sequence ID" value="SNQ47418.1"/>
    <property type="molecule type" value="Genomic_DNA"/>
</dbReference>
<evidence type="ECO:0000256" key="1">
    <source>
        <dbReference type="SAM" id="MobiDB-lite"/>
    </source>
</evidence>
<name>A0A2I2KP20_9ACTN</name>
<sequence>MSGRAGVTSDPVSVVTRRPVRVIGSPCRHGEGTGRGGRAQTRMGRPGAVLRGAGAHAHPGLQLRQE</sequence>
<evidence type="ECO:0000313" key="3">
    <source>
        <dbReference type="Proteomes" id="UP000234331"/>
    </source>
</evidence>
<gene>
    <name evidence="2" type="ORF">FRACA_1890011</name>
</gene>
<protein>
    <submittedName>
        <fullName evidence="2">Uncharacterized protein</fullName>
    </submittedName>
</protein>
<accession>A0A2I2KP20</accession>
<dbReference type="AlphaFoldDB" id="A0A2I2KP20"/>
<reference evidence="2 3" key="1">
    <citation type="submission" date="2017-06" db="EMBL/GenBank/DDBJ databases">
        <authorList>
            <person name="Kim H.J."/>
            <person name="Triplett B.A."/>
        </authorList>
    </citation>
    <scope>NUCLEOTIDE SEQUENCE [LARGE SCALE GENOMIC DNA]</scope>
    <source>
        <strain evidence="2">FRACA_ARgP5</strain>
    </source>
</reference>
<keyword evidence="3" id="KW-1185">Reference proteome</keyword>
<proteinExistence type="predicted"/>
<evidence type="ECO:0000313" key="2">
    <source>
        <dbReference type="EMBL" id="SNQ47418.1"/>
    </source>
</evidence>
<feature type="region of interest" description="Disordered" evidence="1">
    <location>
        <begin position="1"/>
        <end position="44"/>
    </location>
</feature>